<reference evidence="2 3" key="1">
    <citation type="journal article" date="2013" name="Genome Announc.">
        <title>Genome Sequence of Sporolactobacillus laevolacticus DSM442, an Efficient Polymer-Grade D-Lactate Producer from Agricultural Waste Cottonseed as a Nitrogen Source.</title>
        <authorList>
            <person name="Wang H."/>
            <person name="Wang L."/>
            <person name="Ju J."/>
            <person name="Yu B."/>
            <person name="Ma Y."/>
        </authorList>
    </citation>
    <scope>NUCLEOTIDE SEQUENCE [LARGE SCALE GENOMIC DNA]</scope>
    <source>
        <strain evidence="2 3">DSM 442</strain>
    </source>
</reference>
<gene>
    <name evidence="2" type="ORF">P343_11265</name>
</gene>
<keyword evidence="1" id="KW-0472">Membrane</keyword>
<feature type="transmembrane region" description="Helical" evidence="1">
    <location>
        <begin position="178"/>
        <end position="200"/>
    </location>
</feature>
<organism evidence="2 3">
    <name type="scientific">Sporolactobacillus laevolacticus DSM 442</name>
    <dbReference type="NCBI Taxonomy" id="1395513"/>
    <lineage>
        <taxon>Bacteria</taxon>
        <taxon>Bacillati</taxon>
        <taxon>Bacillota</taxon>
        <taxon>Bacilli</taxon>
        <taxon>Bacillales</taxon>
        <taxon>Sporolactobacillaceae</taxon>
        <taxon>Sporolactobacillus</taxon>
    </lineage>
</organism>
<proteinExistence type="predicted"/>
<keyword evidence="3" id="KW-1185">Reference proteome</keyword>
<evidence type="ECO:0000256" key="1">
    <source>
        <dbReference type="SAM" id="Phobius"/>
    </source>
</evidence>
<keyword evidence="1" id="KW-0812">Transmembrane</keyword>
<dbReference type="eggNOG" id="ENOG502Z9DQ">
    <property type="taxonomic scope" value="Bacteria"/>
</dbReference>
<accession>V6IWC5</accession>
<feature type="transmembrane region" description="Helical" evidence="1">
    <location>
        <begin position="97"/>
        <end position="120"/>
    </location>
</feature>
<feature type="transmembrane region" description="Helical" evidence="1">
    <location>
        <begin position="20"/>
        <end position="39"/>
    </location>
</feature>
<dbReference type="EMBL" id="AWTC01000010">
    <property type="protein sequence ID" value="EST11547.1"/>
    <property type="molecule type" value="Genomic_DNA"/>
</dbReference>
<sequence length="201" mass="23036">MKNVLFNIRKPNSSNRNKKYLCLLKCIVLGILMGTAAKYFDNTPIIGEVGTNFGIWIFLAALIACYSLGPILAGINVFFFFLSMLFAYYTYTYFLYHFLPISYIQIWICLTVIGFFSAIITWYGKGLGWFPAFISSIPILFIITEGIPFIYTGNFALLFDFIFAIVLYICFTGSWTQALRLFCCNLIEVLILVFCKIINIF</sequence>
<dbReference type="RefSeq" id="WP_023510500.1">
    <property type="nucleotide sequence ID" value="NZ_AWTC01000010.1"/>
</dbReference>
<feature type="transmembrane region" description="Helical" evidence="1">
    <location>
        <begin position="71"/>
        <end position="91"/>
    </location>
</feature>
<name>V6IWC5_9BACL</name>
<feature type="transmembrane region" description="Helical" evidence="1">
    <location>
        <begin position="149"/>
        <end position="171"/>
    </location>
</feature>
<feature type="transmembrane region" description="Helical" evidence="1">
    <location>
        <begin position="45"/>
        <end position="64"/>
    </location>
</feature>
<keyword evidence="1" id="KW-1133">Transmembrane helix</keyword>
<dbReference type="PATRIC" id="fig|1395513.3.peg.2276"/>
<feature type="transmembrane region" description="Helical" evidence="1">
    <location>
        <begin position="127"/>
        <end position="143"/>
    </location>
</feature>
<evidence type="ECO:0000313" key="3">
    <source>
        <dbReference type="Proteomes" id="UP000018296"/>
    </source>
</evidence>
<dbReference type="STRING" id="1395513.P343_11265"/>
<dbReference type="Proteomes" id="UP000018296">
    <property type="component" value="Unassembled WGS sequence"/>
</dbReference>
<evidence type="ECO:0000313" key="2">
    <source>
        <dbReference type="EMBL" id="EST11547.1"/>
    </source>
</evidence>
<dbReference type="OrthoDB" id="2339365at2"/>
<comment type="caution">
    <text evidence="2">The sequence shown here is derived from an EMBL/GenBank/DDBJ whole genome shotgun (WGS) entry which is preliminary data.</text>
</comment>
<dbReference type="AlphaFoldDB" id="V6IWC5"/>
<protein>
    <submittedName>
        <fullName evidence="2">Uncharacterized protein</fullName>
    </submittedName>
</protein>